<proteinExistence type="predicted"/>
<evidence type="ECO:0000313" key="3">
    <source>
        <dbReference type="Proteomes" id="UP001597018"/>
    </source>
</evidence>
<evidence type="ECO:0000313" key="2">
    <source>
        <dbReference type="EMBL" id="MFD0924050.1"/>
    </source>
</evidence>
<sequence>MTPSTLASAAPILLIAVITVGYCLVCLIWPFKACHTCRGAGKLRSPFLRSYRLCPACQATGLRLRTGRKAYNAVRRLTRANRRR</sequence>
<comment type="caution">
    <text evidence="2">The sequence shown here is derived from an EMBL/GenBank/DDBJ whole genome shotgun (WGS) entry which is preliminary data.</text>
</comment>
<name>A0ABW3G4N8_9PSEU</name>
<feature type="transmembrane region" description="Helical" evidence="1">
    <location>
        <begin position="6"/>
        <end position="29"/>
    </location>
</feature>
<reference evidence="3" key="1">
    <citation type="journal article" date="2019" name="Int. J. Syst. Evol. Microbiol.">
        <title>The Global Catalogue of Microorganisms (GCM) 10K type strain sequencing project: providing services to taxonomists for standard genome sequencing and annotation.</title>
        <authorList>
            <consortium name="The Broad Institute Genomics Platform"/>
            <consortium name="The Broad Institute Genome Sequencing Center for Infectious Disease"/>
            <person name="Wu L."/>
            <person name="Ma J."/>
        </authorList>
    </citation>
    <scope>NUCLEOTIDE SEQUENCE [LARGE SCALE GENOMIC DNA]</scope>
    <source>
        <strain evidence="3">CCUG 56401</strain>
    </source>
</reference>
<protein>
    <submittedName>
        <fullName evidence="2">Uncharacterized protein</fullName>
    </submittedName>
</protein>
<keyword evidence="3" id="KW-1185">Reference proteome</keyword>
<evidence type="ECO:0000256" key="1">
    <source>
        <dbReference type="SAM" id="Phobius"/>
    </source>
</evidence>
<keyword evidence="1" id="KW-0472">Membrane</keyword>
<keyword evidence="1" id="KW-1133">Transmembrane helix</keyword>
<gene>
    <name evidence="2" type="ORF">ACFQ16_30265</name>
</gene>
<dbReference type="Proteomes" id="UP001597018">
    <property type="component" value="Unassembled WGS sequence"/>
</dbReference>
<keyword evidence="1" id="KW-0812">Transmembrane</keyword>
<organism evidence="2 3">
    <name type="scientific">Saccharopolyspora rosea</name>
    <dbReference type="NCBI Taxonomy" id="524884"/>
    <lineage>
        <taxon>Bacteria</taxon>
        <taxon>Bacillati</taxon>
        <taxon>Actinomycetota</taxon>
        <taxon>Actinomycetes</taxon>
        <taxon>Pseudonocardiales</taxon>
        <taxon>Pseudonocardiaceae</taxon>
        <taxon>Saccharopolyspora</taxon>
    </lineage>
</organism>
<dbReference type="EMBL" id="JBHTIW010000056">
    <property type="protein sequence ID" value="MFD0924050.1"/>
    <property type="molecule type" value="Genomic_DNA"/>
</dbReference>
<dbReference type="RefSeq" id="WP_263250420.1">
    <property type="nucleotide sequence ID" value="NZ_BAABLT010000003.1"/>
</dbReference>
<accession>A0ABW3G4N8</accession>